<dbReference type="GO" id="GO:0032259">
    <property type="term" value="P:methylation"/>
    <property type="evidence" value="ECO:0007669"/>
    <property type="project" value="UniProtKB-KW"/>
</dbReference>
<sequence length="204" mass="22004">MTTNKHLRVISGLSVPYASHPQVRALKRSGRRPSLHGTKLWGASQILMDYLASTTQTQPKTVIDAGCGWGLSGIWCAKHLQATVASLDADPDVIPYLELTAKINGAEVTPIVGRFEDLGSDLLSATDLLIGADICFWDELVDPVIAMITTAIESGTKRVVIADPQRAPFLAVCEHILEYFGGELIEWRAPATKTVGALLVIENA</sequence>
<dbReference type="Pfam" id="PF10294">
    <property type="entry name" value="Methyltransf_16"/>
    <property type="match status" value="1"/>
</dbReference>
<dbReference type="RefSeq" id="WP_279241147.1">
    <property type="nucleotide sequence ID" value="NZ_CP036501.1"/>
</dbReference>
<dbReference type="Gene3D" id="3.40.50.150">
    <property type="entry name" value="Vaccinia Virus protein VP39"/>
    <property type="match status" value="1"/>
</dbReference>
<accession>A0ABY6Q605</accession>
<reference evidence="1 2" key="1">
    <citation type="submission" date="2019-02" db="EMBL/GenBank/DDBJ databases">
        <title>Halieaceae_genomes.</title>
        <authorList>
            <person name="Li S.-H."/>
        </authorList>
    </citation>
    <scope>NUCLEOTIDE SEQUENCE [LARGE SCALE GENOMIC DNA]</scope>
    <source>
        <strain evidence="1 2">JH123</strain>
    </source>
</reference>
<dbReference type="InterPro" id="IPR019410">
    <property type="entry name" value="Methyltransf_16"/>
</dbReference>
<dbReference type="Proteomes" id="UP001317963">
    <property type="component" value="Chromosome"/>
</dbReference>
<gene>
    <name evidence="1" type="ORF">E0F26_08020</name>
</gene>
<dbReference type="EMBL" id="CP036501">
    <property type="protein sequence ID" value="UZP74687.1"/>
    <property type="molecule type" value="Genomic_DNA"/>
</dbReference>
<dbReference type="GO" id="GO:0008168">
    <property type="term" value="F:methyltransferase activity"/>
    <property type="evidence" value="ECO:0007669"/>
    <property type="project" value="UniProtKB-KW"/>
</dbReference>
<keyword evidence="2" id="KW-1185">Reference proteome</keyword>
<protein>
    <submittedName>
        <fullName evidence="1">Methyltransferase</fullName>
    </submittedName>
</protein>
<dbReference type="InterPro" id="IPR029063">
    <property type="entry name" value="SAM-dependent_MTases_sf"/>
</dbReference>
<evidence type="ECO:0000313" key="1">
    <source>
        <dbReference type="EMBL" id="UZP74687.1"/>
    </source>
</evidence>
<dbReference type="CDD" id="cd02440">
    <property type="entry name" value="AdoMet_MTases"/>
    <property type="match status" value="1"/>
</dbReference>
<name>A0ABY6Q605_9GAMM</name>
<evidence type="ECO:0000313" key="2">
    <source>
        <dbReference type="Proteomes" id="UP001317963"/>
    </source>
</evidence>
<dbReference type="SUPFAM" id="SSF53335">
    <property type="entry name" value="S-adenosyl-L-methionine-dependent methyltransferases"/>
    <property type="match status" value="1"/>
</dbReference>
<dbReference type="PANTHER" id="PTHR14614">
    <property type="entry name" value="HEPATOCELLULAR CARCINOMA-ASSOCIATED ANTIGEN"/>
    <property type="match status" value="1"/>
</dbReference>
<keyword evidence="1" id="KW-0489">Methyltransferase</keyword>
<proteinExistence type="predicted"/>
<keyword evidence="1" id="KW-0808">Transferase</keyword>
<organism evidence="1 2">
    <name type="scientific">Candidatus Paraluminiphilus aquimaris</name>
    <dbReference type="NCBI Taxonomy" id="2518994"/>
    <lineage>
        <taxon>Bacteria</taxon>
        <taxon>Pseudomonadati</taxon>
        <taxon>Pseudomonadota</taxon>
        <taxon>Gammaproteobacteria</taxon>
        <taxon>Cellvibrionales</taxon>
        <taxon>Halieaceae</taxon>
        <taxon>Candidatus Paraluminiphilus</taxon>
    </lineage>
</organism>
<dbReference type="PANTHER" id="PTHR14614:SF132">
    <property type="entry name" value="PROTEIN-LYSINE METHYLTRANSFERASE C42C1.13"/>
    <property type="match status" value="1"/>
</dbReference>